<comment type="caution">
    <text evidence="1">The sequence shown here is derived from an EMBL/GenBank/DDBJ whole genome shotgun (WGS) entry which is preliminary data.</text>
</comment>
<proteinExistence type="predicted"/>
<reference evidence="1 2" key="1">
    <citation type="submission" date="2018-06" db="EMBL/GenBank/DDBJ databases">
        <title>Genomic Encyclopedia of Archaeal and Bacterial Type Strains, Phase II (KMG-II): from individual species to whole genera.</title>
        <authorList>
            <person name="Goeker M."/>
        </authorList>
    </citation>
    <scope>NUCLEOTIDE SEQUENCE [LARGE SCALE GENOMIC DNA]</scope>
    <source>
        <strain evidence="1 2">DSM 25663</strain>
    </source>
</reference>
<sequence length="117" mass="13733">MKKKYAILNVFFGLTLLFALVLQSLHAFNHLEQELTSKECHHKYAKNKTEFTHVHHNNEHCFVCEFAFSSSLKSDFFAYPFKNVEIPISYSFFYSKEITQTFQGSLFALRAPPRFIV</sequence>
<gene>
    <name evidence="1" type="ORF">CLV55_106102</name>
</gene>
<dbReference type="RefSeq" id="WP_112113213.1">
    <property type="nucleotide sequence ID" value="NZ_QLSZ01000006.1"/>
</dbReference>
<organism evidence="1 2">
    <name type="scientific">Flavobacterium aciduliphilum</name>
    <dbReference type="NCBI Taxonomy" id="1101402"/>
    <lineage>
        <taxon>Bacteria</taxon>
        <taxon>Pseudomonadati</taxon>
        <taxon>Bacteroidota</taxon>
        <taxon>Flavobacteriia</taxon>
        <taxon>Flavobacteriales</taxon>
        <taxon>Flavobacteriaceae</taxon>
        <taxon>Flavobacterium</taxon>
    </lineage>
</organism>
<protein>
    <submittedName>
        <fullName evidence="1">Uncharacterized protein</fullName>
    </submittedName>
</protein>
<dbReference type="AlphaFoldDB" id="A0A328YCJ2"/>
<accession>A0A328YCJ2</accession>
<dbReference type="EMBL" id="QLSZ01000006">
    <property type="protein sequence ID" value="RAR71751.1"/>
    <property type="molecule type" value="Genomic_DNA"/>
</dbReference>
<evidence type="ECO:0000313" key="2">
    <source>
        <dbReference type="Proteomes" id="UP000248840"/>
    </source>
</evidence>
<keyword evidence="2" id="KW-1185">Reference proteome</keyword>
<dbReference type="Proteomes" id="UP000248840">
    <property type="component" value="Unassembled WGS sequence"/>
</dbReference>
<name>A0A328YCJ2_9FLAO</name>
<dbReference type="OrthoDB" id="1445232at2"/>
<evidence type="ECO:0000313" key="1">
    <source>
        <dbReference type="EMBL" id="RAR71751.1"/>
    </source>
</evidence>